<dbReference type="Proteomes" id="UP001227268">
    <property type="component" value="Unassembled WGS sequence"/>
</dbReference>
<gene>
    <name evidence="1" type="ORF">QFC21_005782</name>
</gene>
<sequence>MPSFLPIDADSDFSIHNIPFGVFSTSNDSEKRCATRIGETVIDLRELSRSKAFDAVPGFNASLFEQSTLNDFAGQPLKLRRAVRSHIQALFTTGSEHSLERNKDLLTKASHNASNVQLHLPVRVGDYTDFCASEYHTANAGRLMKVPGPPLPPAWNHLPIGYHGRASSVVVSGTPITRPRGLRPPAPGSTEGPTFGPTKSLDMEYEVAAIVGGQGNELGDSLGTGDVLENVFGLTIMNDWSAREIQGFEMIPLGPFNGKNFGTTVSPWIVTLDALQPFKTSLPRRETVPEMASYLCEADEKPTFDIELDMTVIAAGETEPTHVMHSNLKHLAYSFGQMLAHHTVSGCNIQPGDMLGSGTISGPEPKSLACLLEITERGTKPFKTSGGQERVWLQDGDRVDMTAVARRKVDGENANVGFGVCSGVIKPAKV</sequence>
<protein>
    <submittedName>
        <fullName evidence="1">Uncharacterized protein</fullName>
    </submittedName>
</protein>
<evidence type="ECO:0000313" key="2">
    <source>
        <dbReference type="Proteomes" id="UP001227268"/>
    </source>
</evidence>
<comment type="caution">
    <text evidence="1">The sequence shown here is derived from an EMBL/GenBank/DDBJ whole genome shotgun (WGS) entry which is preliminary data.</text>
</comment>
<accession>A0ACC2V6K6</accession>
<evidence type="ECO:0000313" key="1">
    <source>
        <dbReference type="EMBL" id="KAJ9094989.1"/>
    </source>
</evidence>
<proteinExistence type="predicted"/>
<organism evidence="1 2">
    <name type="scientific">Naganishia friedmannii</name>
    <dbReference type="NCBI Taxonomy" id="89922"/>
    <lineage>
        <taxon>Eukaryota</taxon>
        <taxon>Fungi</taxon>
        <taxon>Dikarya</taxon>
        <taxon>Basidiomycota</taxon>
        <taxon>Agaricomycotina</taxon>
        <taxon>Tremellomycetes</taxon>
        <taxon>Filobasidiales</taxon>
        <taxon>Filobasidiaceae</taxon>
        <taxon>Naganishia</taxon>
    </lineage>
</organism>
<dbReference type="EMBL" id="JASBWT010000023">
    <property type="protein sequence ID" value="KAJ9094989.1"/>
    <property type="molecule type" value="Genomic_DNA"/>
</dbReference>
<reference evidence="1" key="1">
    <citation type="submission" date="2023-04" db="EMBL/GenBank/DDBJ databases">
        <title>Draft Genome sequencing of Naganishia species isolated from polar environments using Oxford Nanopore Technology.</title>
        <authorList>
            <person name="Leo P."/>
            <person name="Venkateswaran K."/>
        </authorList>
    </citation>
    <scope>NUCLEOTIDE SEQUENCE</scope>
    <source>
        <strain evidence="1">MNA-CCFEE 5423</strain>
    </source>
</reference>
<keyword evidence="2" id="KW-1185">Reference proteome</keyword>
<name>A0ACC2V6K6_9TREE</name>